<feature type="region of interest" description="Disordered" evidence="2">
    <location>
        <begin position="448"/>
        <end position="568"/>
    </location>
</feature>
<feature type="region of interest" description="Disordered" evidence="2">
    <location>
        <begin position="16"/>
        <end position="73"/>
    </location>
</feature>
<gene>
    <name evidence="3" type="ORF">A1O1_01252</name>
</gene>
<dbReference type="eggNOG" id="ENOG502SANW">
    <property type="taxonomic scope" value="Eukaryota"/>
</dbReference>
<evidence type="ECO:0000256" key="1">
    <source>
        <dbReference type="SAM" id="Coils"/>
    </source>
</evidence>
<dbReference type="RefSeq" id="XP_007720355.1">
    <property type="nucleotide sequence ID" value="XM_007722165.1"/>
</dbReference>
<dbReference type="GeneID" id="19156154"/>
<organism evidence="3 4">
    <name type="scientific">Capronia coronata CBS 617.96</name>
    <dbReference type="NCBI Taxonomy" id="1182541"/>
    <lineage>
        <taxon>Eukaryota</taxon>
        <taxon>Fungi</taxon>
        <taxon>Dikarya</taxon>
        <taxon>Ascomycota</taxon>
        <taxon>Pezizomycotina</taxon>
        <taxon>Eurotiomycetes</taxon>
        <taxon>Chaetothyriomycetidae</taxon>
        <taxon>Chaetothyriales</taxon>
        <taxon>Herpotrichiellaceae</taxon>
        <taxon>Capronia</taxon>
    </lineage>
</organism>
<evidence type="ECO:0000313" key="4">
    <source>
        <dbReference type="Proteomes" id="UP000019484"/>
    </source>
</evidence>
<dbReference type="AlphaFoldDB" id="W9Z3G6"/>
<protein>
    <recommendedName>
        <fullName evidence="5">Autophagy-related protein 28</fullName>
    </recommendedName>
</protein>
<feature type="coiled-coil region" evidence="1">
    <location>
        <begin position="315"/>
        <end position="342"/>
    </location>
</feature>
<dbReference type="OrthoDB" id="5342758at2759"/>
<dbReference type="EMBL" id="AMWN01000001">
    <property type="protein sequence ID" value="EXJ96126.1"/>
    <property type="molecule type" value="Genomic_DNA"/>
</dbReference>
<evidence type="ECO:0000313" key="3">
    <source>
        <dbReference type="EMBL" id="EXJ96126.1"/>
    </source>
</evidence>
<dbReference type="HOGENOM" id="CLU_015530_0_1_1"/>
<feature type="compositionally biased region" description="Polar residues" evidence="2">
    <location>
        <begin position="116"/>
        <end position="133"/>
    </location>
</feature>
<accession>W9Z3G6</accession>
<evidence type="ECO:0008006" key="5">
    <source>
        <dbReference type="Google" id="ProtNLM"/>
    </source>
</evidence>
<keyword evidence="4" id="KW-1185">Reference proteome</keyword>
<reference evidence="3 4" key="1">
    <citation type="submission" date="2013-03" db="EMBL/GenBank/DDBJ databases">
        <title>The Genome Sequence of Capronia coronata CBS 617.96.</title>
        <authorList>
            <consortium name="The Broad Institute Genomics Platform"/>
            <person name="Cuomo C."/>
            <person name="de Hoog S."/>
            <person name="Gorbushina A."/>
            <person name="Walker B."/>
            <person name="Young S.K."/>
            <person name="Zeng Q."/>
            <person name="Gargeya S."/>
            <person name="Fitzgerald M."/>
            <person name="Haas B."/>
            <person name="Abouelleil A."/>
            <person name="Allen A.W."/>
            <person name="Alvarado L."/>
            <person name="Arachchi H.M."/>
            <person name="Berlin A.M."/>
            <person name="Chapman S.B."/>
            <person name="Gainer-Dewar J."/>
            <person name="Goldberg J."/>
            <person name="Griggs A."/>
            <person name="Gujja S."/>
            <person name="Hansen M."/>
            <person name="Howarth C."/>
            <person name="Imamovic A."/>
            <person name="Ireland A."/>
            <person name="Larimer J."/>
            <person name="McCowan C."/>
            <person name="Murphy C."/>
            <person name="Pearson M."/>
            <person name="Poon T.W."/>
            <person name="Priest M."/>
            <person name="Roberts A."/>
            <person name="Saif S."/>
            <person name="Shea T."/>
            <person name="Sisk P."/>
            <person name="Sykes S."/>
            <person name="Wortman J."/>
            <person name="Nusbaum C."/>
            <person name="Birren B."/>
        </authorList>
    </citation>
    <scope>NUCLEOTIDE SEQUENCE [LARGE SCALE GENOMIC DNA]</scope>
    <source>
        <strain evidence="3 4">CBS 617.96</strain>
    </source>
</reference>
<proteinExistence type="predicted"/>
<evidence type="ECO:0000256" key="2">
    <source>
        <dbReference type="SAM" id="MobiDB-lite"/>
    </source>
</evidence>
<name>W9Z3G6_9EURO</name>
<feature type="region of interest" description="Disordered" evidence="2">
    <location>
        <begin position="111"/>
        <end position="154"/>
    </location>
</feature>
<feature type="compositionally biased region" description="Low complexity" evidence="2">
    <location>
        <begin position="44"/>
        <end position="60"/>
    </location>
</feature>
<dbReference type="STRING" id="1182541.W9Z3G6"/>
<dbReference type="Proteomes" id="UP000019484">
    <property type="component" value="Unassembled WGS sequence"/>
</dbReference>
<feature type="coiled-coil region" evidence="1">
    <location>
        <begin position="190"/>
        <end position="254"/>
    </location>
</feature>
<keyword evidence="1" id="KW-0175">Coiled coil</keyword>
<feature type="compositionally biased region" description="Basic and acidic residues" evidence="2">
    <location>
        <begin position="464"/>
        <end position="477"/>
    </location>
</feature>
<sequence length="568" mass="62207">MKKSFIERIFPHSPGDVLPQYDNNLPASSQTTPPSPPRILLRESLAASSHSADTSSALSTRRTTQPQPLAASSLVVRHDDPFLPVERAARALERTLQSLLDAQSEGLLAGVGAGDTNDTSSAGSLTPTPSTGIATAPKRQTRAKTIPVRQPQDRKLTLREARRGLVKSMAQFARLKDWELSLIDQEVAAREDALRQASNLKGQKKLLEDEIQSMNVENEAASLRSEAQKVEQEIDELEARLLEMKARYRQLVIRAREIESSRDSRLSSFTDSLRLNDNKVKAFLHNPPVSQSLGTARDPGMYALNPERRTLQMAEEQWTSEVEMLNARKADVEKEKQALEEGSGLWQDVVLRVRDFEENLRTQTMDLSQSQLRALDVGGDALSPGFGTTAEDASLRIVLDKLDALIAFLQEALTQAEVKNWNLLICSIGAELAAFEQARDLLQETAGLENSESAHPSGRGKGNLVDDGHEDAPHEDLLSGGLVEANGRGPRSPGESSNHSLEDTLREFGQGSERAKQNELDGGSTFMASRPELDTLNVSSGSRPRAGHGHTSESEDDEPGPEFLLSHT</sequence>
<comment type="caution">
    <text evidence="3">The sequence shown here is derived from an EMBL/GenBank/DDBJ whole genome shotgun (WGS) entry which is preliminary data.</text>
</comment>